<evidence type="ECO:0000256" key="1">
    <source>
        <dbReference type="SAM" id="Phobius"/>
    </source>
</evidence>
<reference evidence="2 3" key="1">
    <citation type="submission" date="2020-08" db="EMBL/GenBank/DDBJ databases">
        <title>Genomic Encyclopedia of Type Strains, Phase III (KMG-III): the genomes of soil and plant-associated and newly described type strains.</title>
        <authorList>
            <person name="Whitman W."/>
        </authorList>
    </citation>
    <scope>NUCLEOTIDE SEQUENCE [LARGE SCALE GENOMIC DNA]</scope>
    <source>
        <strain evidence="2 3">CECT 8571</strain>
    </source>
</reference>
<keyword evidence="1" id="KW-0472">Membrane</keyword>
<evidence type="ECO:0008006" key="4">
    <source>
        <dbReference type="Google" id="ProtNLM"/>
    </source>
</evidence>
<dbReference type="AlphaFoldDB" id="A0A839ULD7"/>
<comment type="caution">
    <text evidence="2">The sequence shown here is derived from an EMBL/GenBank/DDBJ whole genome shotgun (WGS) entry which is preliminary data.</text>
</comment>
<accession>A0A839ULD7</accession>
<keyword evidence="3" id="KW-1185">Reference proteome</keyword>
<keyword evidence="1" id="KW-0812">Transmembrane</keyword>
<protein>
    <recommendedName>
        <fullName evidence="4">DUF1240 domain-containing protein</fullName>
    </recommendedName>
</protein>
<feature type="transmembrane region" description="Helical" evidence="1">
    <location>
        <begin position="21"/>
        <end position="43"/>
    </location>
</feature>
<name>A0A839ULD7_9GAMM</name>
<evidence type="ECO:0000313" key="3">
    <source>
        <dbReference type="Proteomes" id="UP000559987"/>
    </source>
</evidence>
<feature type="transmembrane region" description="Helical" evidence="1">
    <location>
        <begin position="96"/>
        <end position="117"/>
    </location>
</feature>
<feature type="transmembrane region" description="Helical" evidence="1">
    <location>
        <begin position="63"/>
        <end position="84"/>
    </location>
</feature>
<dbReference type="EMBL" id="JACHXZ010000001">
    <property type="protein sequence ID" value="MBB3167400.1"/>
    <property type="molecule type" value="Genomic_DNA"/>
</dbReference>
<evidence type="ECO:0000313" key="2">
    <source>
        <dbReference type="EMBL" id="MBB3167400.1"/>
    </source>
</evidence>
<proteinExistence type="predicted"/>
<sequence>MTSENDSLPEDKNLFYRAKCVFFILISLAIAYRIVFIGLPEFIRNIGLINSRASVVALSPWAIPLVLAAFVFIFMAWGLLLRLLDKEKGKSFQFTVNGAIAMSVAALVIRLPMGYLIDNYLESRNYSYCYWYTPPANFSPPVWVREPQLCIEQTGHIRKMLFKWIQSQPHGGRDLTVEELQQKVAELDMAHAAGAPVY</sequence>
<dbReference type="RefSeq" id="WP_183908085.1">
    <property type="nucleotide sequence ID" value="NZ_JACHXZ010000001.1"/>
</dbReference>
<dbReference type="Proteomes" id="UP000559987">
    <property type="component" value="Unassembled WGS sequence"/>
</dbReference>
<keyword evidence="1" id="KW-1133">Transmembrane helix</keyword>
<gene>
    <name evidence="2" type="ORF">FHS30_000576</name>
</gene>
<organism evidence="2 3">
    <name type="scientific">Simiduia aestuariiviva</name>
    <dbReference type="NCBI Taxonomy" id="1510459"/>
    <lineage>
        <taxon>Bacteria</taxon>
        <taxon>Pseudomonadati</taxon>
        <taxon>Pseudomonadota</taxon>
        <taxon>Gammaproteobacteria</taxon>
        <taxon>Cellvibrionales</taxon>
        <taxon>Cellvibrionaceae</taxon>
        <taxon>Simiduia</taxon>
    </lineage>
</organism>